<gene>
    <name evidence="1" type="ORF">C1638_017665</name>
</gene>
<organism evidence="1 2">
    <name type="scientific">Chryseobacterium oncorhynchi</name>
    <dbReference type="NCBI Taxonomy" id="741074"/>
    <lineage>
        <taxon>Bacteria</taxon>
        <taxon>Pseudomonadati</taxon>
        <taxon>Bacteroidota</taxon>
        <taxon>Flavobacteriia</taxon>
        <taxon>Flavobacteriales</taxon>
        <taxon>Weeksellaceae</taxon>
        <taxon>Chryseobacterium group</taxon>
        <taxon>Chryseobacterium</taxon>
    </lineage>
</organism>
<dbReference type="AlphaFoldDB" id="A0A316WUR1"/>
<comment type="caution">
    <text evidence="1">The sequence shown here is derived from an EMBL/GenBank/DDBJ whole genome shotgun (WGS) entry which is preliminary data.</text>
</comment>
<proteinExistence type="predicted"/>
<evidence type="ECO:0000313" key="1">
    <source>
        <dbReference type="EMBL" id="PWN62320.1"/>
    </source>
</evidence>
<dbReference type="RefSeq" id="WP_109623178.1">
    <property type="nucleotide sequence ID" value="NZ_PPEI02000005.1"/>
</dbReference>
<dbReference type="Proteomes" id="UP000236182">
    <property type="component" value="Unassembled WGS sequence"/>
</dbReference>
<accession>A0A316WUR1</accession>
<reference evidence="1" key="1">
    <citation type="submission" date="2018-04" db="EMBL/GenBank/DDBJ databases">
        <title>Draft Genome Sequences of Chryseobacterium lactis NCTC11390T isolated from milk, Chryseobacterium oncorhynchi 701B-08T from rainbow trout, and Chryseobacterium viscerum 687B-08T from diseased fish.</title>
        <authorList>
            <person name="Jeong J.-J."/>
            <person name="Lee Y.J."/>
            <person name="Pathiraja D."/>
            <person name="Park B."/>
            <person name="Choi I.-G."/>
            <person name="Kim K.D."/>
        </authorList>
    </citation>
    <scope>NUCLEOTIDE SEQUENCE [LARGE SCALE GENOMIC DNA]</scope>
    <source>
        <strain evidence="1">701B-08</strain>
    </source>
</reference>
<dbReference type="EMBL" id="PPEI02000005">
    <property type="protein sequence ID" value="PWN62320.1"/>
    <property type="molecule type" value="Genomic_DNA"/>
</dbReference>
<dbReference type="OrthoDB" id="1253086at2"/>
<keyword evidence="2" id="KW-1185">Reference proteome</keyword>
<name>A0A316WUR1_9FLAO</name>
<sequence>MKTQLILTPEVQAIVDAIKNTGKSWYETMLPDHPLFPQFSRKLVVTGFNTPDMEGDEDRIYVNVRQYLILKSDNKIYKRIQMPDWMIHEGNLEEILGKNGFLKGTLRIMDDEGNLIEEKEQVIKLPSVQYIRFLINTKSVHLADVIARFIPLYLQLYKSQIDSI</sequence>
<protein>
    <submittedName>
        <fullName evidence="1">Uncharacterized protein</fullName>
    </submittedName>
</protein>
<evidence type="ECO:0000313" key="2">
    <source>
        <dbReference type="Proteomes" id="UP000236182"/>
    </source>
</evidence>